<evidence type="ECO:0000313" key="2">
    <source>
        <dbReference type="EMBL" id="CAK6981715.1"/>
    </source>
</evidence>
<name>A0AAV1QE94_SCOSC</name>
<sequence>SSIFTEPLFAFSVEAERGQRSEERLAKQICSLANSRSHRSATSSITQKRLQQQRRAAL</sequence>
<evidence type="ECO:0000313" key="3">
    <source>
        <dbReference type="Proteomes" id="UP001314229"/>
    </source>
</evidence>
<proteinExistence type="predicted"/>
<feature type="non-terminal residue" evidence="2">
    <location>
        <position position="1"/>
    </location>
</feature>
<dbReference type="AlphaFoldDB" id="A0AAV1QE94"/>
<feature type="region of interest" description="Disordered" evidence="1">
    <location>
        <begin position="35"/>
        <end position="58"/>
    </location>
</feature>
<feature type="non-terminal residue" evidence="2">
    <location>
        <position position="58"/>
    </location>
</feature>
<reference evidence="2 3" key="1">
    <citation type="submission" date="2024-01" db="EMBL/GenBank/DDBJ databases">
        <authorList>
            <person name="Alioto T."/>
            <person name="Alioto T."/>
            <person name="Gomez Garrido J."/>
        </authorList>
    </citation>
    <scope>NUCLEOTIDE SEQUENCE [LARGE SCALE GENOMIC DNA]</scope>
</reference>
<dbReference type="EMBL" id="CAWUFR010000876">
    <property type="protein sequence ID" value="CAK6981715.1"/>
    <property type="molecule type" value="Genomic_DNA"/>
</dbReference>
<protein>
    <submittedName>
        <fullName evidence="2">Uncharacterized protein</fullName>
    </submittedName>
</protein>
<organism evidence="2 3">
    <name type="scientific">Scomber scombrus</name>
    <name type="common">Atlantic mackerel</name>
    <name type="synonym">Scomber vernalis</name>
    <dbReference type="NCBI Taxonomy" id="13677"/>
    <lineage>
        <taxon>Eukaryota</taxon>
        <taxon>Metazoa</taxon>
        <taxon>Chordata</taxon>
        <taxon>Craniata</taxon>
        <taxon>Vertebrata</taxon>
        <taxon>Euteleostomi</taxon>
        <taxon>Actinopterygii</taxon>
        <taxon>Neopterygii</taxon>
        <taxon>Teleostei</taxon>
        <taxon>Neoteleostei</taxon>
        <taxon>Acanthomorphata</taxon>
        <taxon>Pelagiaria</taxon>
        <taxon>Scombriformes</taxon>
        <taxon>Scombridae</taxon>
        <taxon>Scomber</taxon>
    </lineage>
</organism>
<evidence type="ECO:0000256" key="1">
    <source>
        <dbReference type="SAM" id="MobiDB-lite"/>
    </source>
</evidence>
<keyword evidence="3" id="KW-1185">Reference proteome</keyword>
<comment type="caution">
    <text evidence="2">The sequence shown here is derived from an EMBL/GenBank/DDBJ whole genome shotgun (WGS) entry which is preliminary data.</text>
</comment>
<accession>A0AAV1QE94</accession>
<feature type="compositionally biased region" description="Polar residues" evidence="1">
    <location>
        <begin position="35"/>
        <end position="48"/>
    </location>
</feature>
<dbReference type="Proteomes" id="UP001314229">
    <property type="component" value="Unassembled WGS sequence"/>
</dbReference>
<feature type="compositionally biased region" description="Low complexity" evidence="1">
    <location>
        <begin position="49"/>
        <end position="58"/>
    </location>
</feature>
<gene>
    <name evidence="2" type="ORF">FSCOSCO3_A001374</name>
</gene>